<dbReference type="Proteomes" id="UP000572007">
    <property type="component" value="Unassembled WGS sequence"/>
</dbReference>
<dbReference type="AlphaFoldDB" id="A0A846W5A2"/>
<protein>
    <submittedName>
        <fullName evidence="1">Uncharacterized protein</fullName>
    </submittedName>
</protein>
<dbReference type="EMBL" id="JAAXOM010000002">
    <property type="protein sequence ID" value="NKX87797.1"/>
    <property type="molecule type" value="Genomic_DNA"/>
</dbReference>
<accession>A0A846W5A2</accession>
<keyword evidence="2" id="KW-1185">Reference proteome</keyword>
<reference evidence="1 2" key="1">
    <citation type="submission" date="2020-04" db="EMBL/GenBank/DDBJ databases">
        <title>MicrobeNet Type strains.</title>
        <authorList>
            <person name="Nicholson A.C."/>
        </authorList>
    </citation>
    <scope>NUCLEOTIDE SEQUENCE [LARGE SCALE GENOMIC DNA]</scope>
    <source>
        <strain evidence="1 2">DSM 44960</strain>
    </source>
</reference>
<gene>
    <name evidence="1" type="ORF">HGA10_10775</name>
</gene>
<evidence type="ECO:0000313" key="1">
    <source>
        <dbReference type="EMBL" id="NKX87797.1"/>
    </source>
</evidence>
<evidence type="ECO:0000313" key="2">
    <source>
        <dbReference type="Proteomes" id="UP000572007"/>
    </source>
</evidence>
<proteinExistence type="predicted"/>
<dbReference type="RefSeq" id="WP_067641951.1">
    <property type="nucleotide sequence ID" value="NZ_JAAXOM010000002.1"/>
</dbReference>
<comment type="caution">
    <text evidence="1">The sequence shown here is derived from an EMBL/GenBank/DDBJ whole genome shotgun (WGS) entry which is preliminary data.</text>
</comment>
<sequence>MSPRECAALLALMAEARELTNAELFAVAGVTLDGKPRLKLNKLGLVVSERVGRGFVHELTERGAKWCIEEFTRPRPAKSGSFGGALYVVLAGLHRHLVSSGQVLSDIFQPDVPGQILRKYAEITKGKPDQVRLAELRGRLPHIPPSDFAVAVITLADHDGVHVRAEADRKTLTDDDHAAAVTLGGTARHLLTVEAGR</sequence>
<name>A0A846W5A2_9NOCA</name>
<organism evidence="1 2">
    <name type="scientific">Nocardia coubleae</name>
    <dbReference type="NCBI Taxonomy" id="356147"/>
    <lineage>
        <taxon>Bacteria</taxon>
        <taxon>Bacillati</taxon>
        <taxon>Actinomycetota</taxon>
        <taxon>Actinomycetes</taxon>
        <taxon>Mycobacteriales</taxon>
        <taxon>Nocardiaceae</taxon>
        <taxon>Nocardia</taxon>
    </lineage>
</organism>